<dbReference type="NCBIfam" id="TIGR03745">
    <property type="entry name" value="conj_TIGR03745"/>
    <property type="match status" value="1"/>
</dbReference>
<evidence type="ECO:0000313" key="2">
    <source>
        <dbReference type="EMBL" id="KKN20640.1"/>
    </source>
</evidence>
<protein>
    <recommendedName>
        <fullName evidence="3">Integrating conjugative element membrane protein</fullName>
    </recommendedName>
</protein>
<dbReference type="Pfam" id="PF11190">
    <property type="entry name" value="DUF2976"/>
    <property type="match status" value="1"/>
</dbReference>
<comment type="caution">
    <text evidence="2">The sequence shown here is derived from an EMBL/GenBank/DDBJ whole genome shotgun (WGS) entry which is preliminary data.</text>
</comment>
<keyword evidence="1" id="KW-0812">Transmembrane</keyword>
<sequence length="123" mass="13106">MERAIHQGLHKARAFKHGVAMAMLAFGTQVHAALPTTTNPSQAPAQGDYIGLLKGYAYDIAIVLGLILGTIAFLAVARNMISTYNEIGDGKKTWGDMGMHGGMGVLLLVFVVFLLTEASTVIF</sequence>
<dbReference type="InterPro" id="IPR021356">
    <property type="entry name" value="Integr_conj_element_PFL4702"/>
</dbReference>
<feature type="transmembrane region" description="Helical" evidence="1">
    <location>
        <begin position="56"/>
        <end position="76"/>
    </location>
</feature>
<accession>A0A0F9NMA8</accession>
<feature type="transmembrane region" description="Helical" evidence="1">
    <location>
        <begin position="97"/>
        <end position="116"/>
    </location>
</feature>
<reference evidence="2" key="1">
    <citation type="journal article" date="2015" name="Nature">
        <title>Complex archaea that bridge the gap between prokaryotes and eukaryotes.</title>
        <authorList>
            <person name="Spang A."/>
            <person name="Saw J.H."/>
            <person name="Jorgensen S.L."/>
            <person name="Zaremba-Niedzwiedzka K."/>
            <person name="Martijn J."/>
            <person name="Lind A.E."/>
            <person name="van Eijk R."/>
            <person name="Schleper C."/>
            <person name="Guy L."/>
            <person name="Ettema T.J."/>
        </authorList>
    </citation>
    <scope>NUCLEOTIDE SEQUENCE</scope>
</reference>
<organism evidence="2">
    <name type="scientific">marine sediment metagenome</name>
    <dbReference type="NCBI Taxonomy" id="412755"/>
    <lineage>
        <taxon>unclassified sequences</taxon>
        <taxon>metagenomes</taxon>
        <taxon>ecological metagenomes</taxon>
    </lineage>
</organism>
<proteinExistence type="predicted"/>
<keyword evidence="1" id="KW-0472">Membrane</keyword>
<name>A0A0F9NMA8_9ZZZZ</name>
<keyword evidence="1" id="KW-1133">Transmembrane helix</keyword>
<evidence type="ECO:0008006" key="3">
    <source>
        <dbReference type="Google" id="ProtNLM"/>
    </source>
</evidence>
<gene>
    <name evidence="2" type="ORF">LCGC14_0933450</name>
</gene>
<evidence type="ECO:0000256" key="1">
    <source>
        <dbReference type="SAM" id="Phobius"/>
    </source>
</evidence>
<dbReference type="AlphaFoldDB" id="A0A0F9NMA8"/>
<dbReference type="EMBL" id="LAZR01003222">
    <property type="protein sequence ID" value="KKN20640.1"/>
    <property type="molecule type" value="Genomic_DNA"/>
</dbReference>